<feature type="transmembrane region" description="Helical" evidence="2">
    <location>
        <begin position="707"/>
        <end position="726"/>
    </location>
</feature>
<dbReference type="InterPro" id="IPR016047">
    <property type="entry name" value="M23ase_b-sheet_dom"/>
</dbReference>
<feature type="transmembrane region" description="Helical" evidence="2">
    <location>
        <begin position="504"/>
        <end position="531"/>
    </location>
</feature>
<feature type="transmembrane region" description="Helical" evidence="2">
    <location>
        <begin position="758"/>
        <end position="780"/>
    </location>
</feature>
<proteinExistence type="predicted"/>
<dbReference type="InterPro" id="IPR011055">
    <property type="entry name" value="Dup_hybrid_motif"/>
</dbReference>
<dbReference type="AlphaFoldDB" id="A0A1F7JWC9"/>
<feature type="transmembrane region" description="Helical" evidence="2">
    <location>
        <begin position="473"/>
        <end position="492"/>
    </location>
</feature>
<feature type="transmembrane region" description="Helical" evidence="2">
    <location>
        <begin position="537"/>
        <end position="565"/>
    </location>
</feature>
<dbReference type="Proteomes" id="UP000176269">
    <property type="component" value="Unassembled WGS sequence"/>
</dbReference>
<evidence type="ECO:0000259" key="3">
    <source>
        <dbReference type="Pfam" id="PF01551"/>
    </source>
</evidence>
<keyword evidence="2" id="KW-0472">Membrane</keyword>
<feature type="compositionally biased region" description="Polar residues" evidence="1">
    <location>
        <begin position="7"/>
        <end position="22"/>
    </location>
</feature>
<reference evidence="4 5" key="1">
    <citation type="journal article" date="2016" name="Nat. Commun.">
        <title>Thousands of microbial genomes shed light on interconnected biogeochemical processes in an aquifer system.</title>
        <authorList>
            <person name="Anantharaman K."/>
            <person name="Brown C.T."/>
            <person name="Hug L.A."/>
            <person name="Sharon I."/>
            <person name="Castelle C.J."/>
            <person name="Probst A.J."/>
            <person name="Thomas B.C."/>
            <person name="Singh A."/>
            <person name="Wilkins M.J."/>
            <person name="Karaoz U."/>
            <person name="Brodie E.L."/>
            <person name="Williams K.H."/>
            <person name="Hubbard S.S."/>
            <person name="Banfield J.F."/>
        </authorList>
    </citation>
    <scope>NUCLEOTIDE SEQUENCE [LARGE SCALE GENOMIC DNA]</scope>
</reference>
<protein>
    <recommendedName>
        <fullName evidence="3">M23ase beta-sheet core domain-containing protein</fullName>
    </recommendedName>
</protein>
<organism evidence="4 5">
    <name type="scientific">Candidatus Roizmanbacteria bacterium RIFCSPLOWO2_02_FULL_43_10</name>
    <dbReference type="NCBI Taxonomy" id="1802078"/>
    <lineage>
        <taxon>Bacteria</taxon>
        <taxon>Candidatus Roizmaniibacteriota</taxon>
    </lineage>
</organism>
<feature type="domain" description="M23ase beta-sheet core" evidence="3">
    <location>
        <begin position="960"/>
        <end position="1067"/>
    </location>
</feature>
<feature type="transmembrane region" description="Helical" evidence="2">
    <location>
        <begin position="732"/>
        <end position="751"/>
    </location>
</feature>
<evidence type="ECO:0000313" key="5">
    <source>
        <dbReference type="Proteomes" id="UP000176269"/>
    </source>
</evidence>
<dbReference type="SUPFAM" id="SSF51261">
    <property type="entry name" value="Duplicated hybrid motif"/>
    <property type="match status" value="1"/>
</dbReference>
<evidence type="ECO:0000313" key="4">
    <source>
        <dbReference type="EMBL" id="OGK59912.1"/>
    </source>
</evidence>
<dbReference type="PANTHER" id="PTHR21666:SF286">
    <property type="entry name" value="LIPOPROTEIN NLPD"/>
    <property type="match status" value="1"/>
</dbReference>
<gene>
    <name evidence="4" type="ORF">A3I56_02285</name>
</gene>
<keyword evidence="2" id="KW-1133">Transmembrane helix</keyword>
<feature type="transmembrane region" description="Helical" evidence="2">
    <location>
        <begin position="620"/>
        <end position="643"/>
    </location>
</feature>
<feature type="region of interest" description="Disordered" evidence="1">
    <location>
        <begin position="1"/>
        <end position="22"/>
    </location>
</feature>
<dbReference type="CDD" id="cd12797">
    <property type="entry name" value="M23_peptidase"/>
    <property type="match status" value="1"/>
</dbReference>
<dbReference type="InterPro" id="IPR050570">
    <property type="entry name" value="Cell_wall_metabolism_enzyme"/>
</dbReference>
<accession>A0A1F7JWC9</accession>
<dbReference type="Gene3D" id="2.70.70.10">
    <property type="entry name" value="Glucose Permease (Domain IIA)"/>
    <property type="match status" value="1"/>
</dbReference>
<dbReference type="EMBL" id="MGBC01000033">
    <property type="protein sequence ID" value="OGK59912.1"/>
    <property type="molecule type" value="Genomic_DNA"/>
</dbReference>
<name>A0A1F7JWC9_9BACT</name>
<evidence type="ECO:0000256" key="2">
    <source>
        <dbReference type="SAM" id="Phobius"/>
    </source>
</evidence>
<feature type="transmembrane region" description="Helical" evidence="2">
    <location>
        <begin position="577"/>
        <end position="608"/>
    </location>
</feature>
<feature type="transmembrane region" description="Helical" evidence="2">
    <location>
        <begin position="678"/>
        <end position="695"/>
    </location>
</feature>
<comment type="caution">
    <text evidence="4">The sequence shown here is derived from an EMBL/GenBank/DDBJ whole genome shotgun (WGS) entry which is preliminary data.</text>
</comment>
<keyword evidence="2" id="KW-0812">Transmembrane</keyword>
<dbReference type="Pfam" id="PF01551">
    <property type="entry name" value="Peptidase_M23"/>
    <property type="match status" value="1"/>
</dbReference>
<dbReference type="PANTHER" id="PTHR21666">
    <property type="entry name" value="PEPTIDASE-RELATED"/>
    <property type="match status" value="1"/>
</dbReference>
<sequence>MNVESVMPTQTSAKPAQNSTSRLEISTLQKDLASHQSEVSQKLAATLEAKISQTLNRVVSGVDKSTVSRLAAEIAAESSRDILENIAKINNFNEANTVIADSLTQSIVAHPELDGKLKINEGKIFAGLLKQTQDVAQAHQNDLAKAAVLGSIVNIARLEKPDEQLRTLVVGAVDQAVATRMPLAKPDVNQTLYGNTSGFLQTYLGNLNARIQPQLSQGKIPDFASYQTAKSAAFSEASGEFAKNVRFKGRIDPTDITNRIGFILGLDPQSTQFASVGQAKGVNAFMMRMMLASNKGQEQFDNALISHDRGWLEKQLSGARSQVEKLKKQRSLTYKDRKAYLLAQKNLQALGRAFTFRAKNEQRAKNWMALVQSIPAPAGGHNLTLAYQAAITSREAAMGNFPGVYAPRSLSGNPIFMARNTLSLLSPKLGLGDLFGSLRESFMSPTLGMGKTITTKSLGLGIASAAGNLMNRIWKGAAVLVGGMLLFFYMMFGKAALMGALIGAGVGGVVGMGVGGFLGFQIGVALAPFTFGLSIPIFTGLGILGGGFVGAFVGGVAGGLIALGLTSGSTTAVSMGGGAAIGGVIGTYAGAVVGASIGTAIGTGLAVITGGLATPLIPVFTAMGAFTGAAIGAVVGTFVGAAIGYLVGKYVIGTIGAPASGALAGAAIGFYFGGPPGALIGAGIGWLLAGGWSQVKDFLTGAGNVGAGAATGLAGFVTGLASTIWGGLTAGVGIAFSGLSGAMGFLVGGLGSLSIPTFVIAVPVFGGIGAITIGSLIVGITTATSFFSTDKEIGGPTNADNAYFKIEKSANPTTLILPDTNITFTITLTVKDTNLSEIVITDDNITVDGLNKHYDIKQNDQGHQPLLIDCNPAPPTSLTAHATWSCSFKINSINNDYTDTLVVNTVTVTAKPEGQPDTITGSDSASVKIGNPPVCETHPCGWPTTGTISQGTHVPPYHNETIDITNALGTPLYATINNGKVTVSVNDCSEAEYDNHECDSNELAGNFINIVKDDFRILYAHMQSFSVSQNQTVSCGQVVGTMGYSGLTDPDDKPSGSHLHYDFKSGGAMAPPNIPAEPTVGLSINDLQSCIP</sequence>
<evidence type="ECO:0000256" key="1">
    <source>
        <dbReference type="SAM" id="MobiDB-lite"/>
    </source>
</evidence>
<dbReference type="GO" id="GO:0004222">
    <property type="term" value="F:metalloendopeptidase activity"/>
    <property type="evidence" value="ECO:0007669"/>
    <property type="project" value="TreeGrafter"/>
</dbReference>